<evidence type="ECO:0000313" key="3">
    <source>
        <dbReference type="Proteomes" id="UP000730618"/>
    </source>
</evidence>
<accession>A0ABM8VEN9</accession>
<reference evidence="2 3" key="1">
    <citation type="submission" date="2021-06" db="EMBL/GenBank/DDBJ databases">
        <authorList>
            <person name="Criscuolo A."/>
        </authorList>
    </citation>
    <scope>NUCLEOTIDE SEQUENCE [LARGE SCALE GENOMIC DNA]</scope>
    <source>
        <strain evidence="3">CIP 111802</strain>
    </source>
</reference>
<sequence>MLHNLKYPLKSVRGKIILSLLIFILIPITIIIYNVYASSQDVVRREVYQREQESVKLAADHIDAAAARMLNASHVQRHKTTQIKLPKKSMYIDLIKRTYVMSI</sequence>
<proteinExistence type="predicted"/>
<keyword evidence="3" id="KW-1185">Reference proteome</keyword>
<evidence type="ECO:0000313" key="2">
    <source>
        <dbReference type="EMBL" id="CAG7631985.1"/>
    </source>
</evidence>
<gene>
    <name evidence="2" type="ORF">PAECIP111802_01801</name>
</gene>
<organism evidence="2 3">
    <name type="scientific">Paenibacillus allorhizosphaerae</name>
    <dbReference type="NCBI Taxonomy" id="2849866"/>
    <lineage>
        <taxon>Bacteria</taxon>
        <taxon>Bacillati</taxon>
        <taxon>Bacillota</taxon>
        <taxon>Bacilli</taxon>
        <taxon>Bacillales</taxon>
        <taxon>Paenibacillaceae</taxon>
        <taxon>Paenibacillus</taxon>
    </lineage>
</organism>
<keyword evidence="1" id="KW-0472">Membrane</keyword>
<comment type="caution">
    <text evidence="2">The sequence shown here is derived from an EMBL/GenBank/DDBJ whole genome shotgun (WGS) entry which is preliminary data.</text>
</comment>
<protein>
    <submittedName>
        <fullName evidence="2">Uncharacterized protein</fullName>
    </submittedName>
</protein>
<keyword evidence="1" id="KW-1133">Transmembrane helix</keyword>
<feature type="transmembrane region" description="Helical" evidence="1">
    <location>
        <begin position="16"/>
        <end position="36"/>
    </location>
</feature>
<dbReference type="Proteomes" id="UP000730618">
    <property type="component" value="Unassembled WGS sequence"/>
</dbReference>
<keyword evidence="1" id="KW-0812">Transmembrane</keyword>
<dbReference type="EMBL" id="CAJVCE010000004">
    <property type="protein sequence ID" value="CAG7631985.1"/>
    <property type="molecule type" value="Genomic_DNA"/>
</dbReference>
<evidence type="ECO:0000256" key="1">
    <source>
        <dbReference type="SAM" id="Phobius"/>
    </source>
</evidence>
<dbReference type="RefSeq" id="WP_218098140.1">
    <property type="nucleotide sequence ID" value="NZ_CAJVCE010000004.1"/>
</dbReference>
<name>A0ABM8VEN9_9BACL</name>